<reference evidence="1 2" key="1">
    <citation type="submission" date="2014-01" db="EMBL/GenBank/DDBJ databases">
        <title>Genome sequence determination for a cystic fibrosis isolate, Inquilinus limosus.</title>
        <authorList>
            <person name="Pino M."/>
            <person name="Di Conza J."/>
            <person name="Gutkind G."/>
        </authorList>
    </citation>
    <scope>NUCLEOTIDE SEQUENCE [LARGE SCALE GENOMIC DNA]</scope>
    <source>
        <strain evidence="1 2">MP06</strain>
    </source>
</reference>
<dbReference type="SUPFAM" id="SSF109854">
    <property type="entry name" value="DinB/YfiT-like putative metalloenzymes"/>
    <property type="match status" value="1"/>
</dbReference>
<dbReference type="OrthoDB" id="338237at2"/>
<dbReference type="Gene3D" id="1.20.120.450">
    <property type="entry name" value="dinb family like domain"/>
    <property type="match status" value="1"/>
</dbReference>
<evidence type="ECO:0000313" key="1">
    <source>
        <dbReference type="EMBL" id="KGM30913.1"/>
    </source>
</evidence>
<dbReference type="EMBL" id="JANX01000653">
    <property type="protein sequence ID" value="KGM30913.1"/>
    <property type="molecule type" value="Genomic_DNA"/>
</dbReference>
<protein>
    <recommendedName>
        <fullName evidence="3">DUF1993 domain-containing protein</fullName>
    </recommendedName>
</protein>
<sequence length="193" mass="20562">MTISMYQASVPAFARALTNCRGILAKAEAHALAEGLDPAVLLETRLAPDMFPLHRQVQIAADGARGAAVRLAGLPLPDPEAEDVAVFNRGIQHRFPPAPVSFSALTARLDAALAVLEALQPEQVDGSEARVIDVTLGGRTRRFAGLPFLLHYALPNLQFHIAMAYAILRHAGVALGKQDFEGPAVYASLPLTP</sequence>
<dbReference type="AlphaFoldDB" id="A0A0A0CZE9"/>
<comment type="caution">
    <text evidence="1">The sequence shown here is derived from an EMBL/GenBank/DDBJ whole genome shotgun (WGS) entry which is preliminary data.</text>
</comment>
<dbReference type="InterPro" id="IPR018531">
    <property type="entry name" value="DUF1993"/>
</dbReference>
<accession>A0A0A0CZE9</accession>
<evidence type="ECO:0008006" key="3">
    <source>
        <dbReference type="Google" id="ProtNLM"/>
    </source>
</evidence>
<dbReference type="Proteomes" id="UP000029995">
    <property type="component" value="Unassembled WGS sequence"/>
</dbReference>
<dbReference type="PANTHER" id="PTHR36922">
    <property type="entry name" value="BLL2446 PROTEIN"/>
    <property type="match status" value="1"/>
</dbReference>
<dbReference type="PANTHER" id="PTHR36922:SF1">
    <property type="entry name" value="DUF1993 DOMAIN-CONTAINING PROTEIN"/>
    <property type="match status" value="1"/>
</dbReference>
<proteinExistence type="predicted"/>
<dbReference type="Pfam" id="PF09351">
    <property type="entry name" value="DUF1993"/>
    <property type="match status" value="1"/>
</dbReference>
<evidence type="ECO:0000313" key="2">
    <source>
        <dbReference type="Proteomes" id="UP000029995"/>
    </source>
</evidence>
<name>A0A0A0CZE9_9PROT</name>
<organism evidence="1 2">
    <name type="scientific">Inquilinus limosus MP06</name>
    <dbReference type="NCBI Taxonomy" id="1398085"/>
    <lineage>
        <taxon>Bacteria</taxon>
        <taxon>Pseudomonadati</taxon>
        <taxon>Pseudomonadota</taxon>
        <taxon>Alphaproteobacteria</taxon>
        <taxon>Rhodospirillales</taxon>
        <taxon>Rhodospirillaceae</taxon>
        <taxon>Inquilinus</taxon>
    </lineage>
</organism>
<gene>
    <name evidence="1" type="ORF">P409_30265</name>
</gene>
<dbReference type="InterPro" id="IPR034660">
    <property type="entry name" value="DinB/YfiT-like"/>
</dbReference>